<feature type="non-terminal residue" evidence="1">
    <location>
        <position position="94"/>
    </location>
</feature>
<accession>A0A1A8HEP5</accession>
<name>A0A1A8HEP5_9TELE</name>
<proteinExistence type="predicted"/>
<sequence length="94" mass="10842">LLLNDLPFMLAELLLFLLNQWRFWLLLVKTGGGLLVTKLLASHNLLLFPDMTLYKFWAGLTMELPSSCKKSLRQTLLFCWFQAGSTDSHRTRAL</sequence>
<evidence type="ECO:0000313" key="1">
    <source>
        <dbReference type="EMBL" id="SBQ82686.1"/>
    </source>
</evidence>
<protein>
    <submittedName>
        <fullName evidence="1">Uncharacterized protein</fullName>
    </submittedName>
</protein>
<gene>
    <name evidence="1" type="primary">Nfu_g_1_018142</name>
</gene>
<dbReference type="AlphaFoldDB" id="A0A1A8HEP5"/>
<dbReference type="EMBL" id="HAEC01014469">
    <property type="protein sequence ID" value="SBQ82686.1"/>
    <property type="molecule type" value="Transcribed_RNA"/>
</dbReference>
<organism evidence="1">
    <name type="scientific">Nothobranchius korthausae</name>
    <dbReference type="NCBI Taxonomy" id="1143690"/>
    <lineage>
        <taxon>Eukaryota</taxon>
        <taxon>Metazoa</taxon>
        <taxon>Chordata</taxon>
        <taxon>Craniata</taxon>
        <taxon>Vertebrata</taxon>
        <taxon>Euteleostomi</taxon>
        <taxon>Actinopterygii</taxon>
        <taxon>Neopterygii</taxon>
        <taxon>Teleostei</taxon>
        <taxon>Neoteleostei</taxon>
        <taxon>Acanthomorphata</taxon>
        <taxon>Ovalentaria</taxon>
        <taxon>Atherinomorphae</taxon>
        <taxon>Cyprinodontiformes</taxon>
        <taxon>Nothobranchiidae</taxon>
        <taxon>Nothobranchius</taxon>
    </lineage>
</organism>
<feature type="non-terminal residue" evidence="1">
    <location>
        <position position="1"/>
    </location>
</feature>
<reference evidence="1" key="2">
    <citation type="submission" date="2016-06" db="EMBL/GenBank/DDBJ databases">
        <title>The genome of a short-lived fish provides insights into sex chromosome evolution and the genetic control of aging.</title>
        <authorList>
            <person name="Reichwald K."/>
            <person name="Felder M."/>
            <person name="Petzold A."/>
            <person name="Koch P."/>
            <person name="Groth M."/>
            <person name="Platzer M."/>
        </authorList>
    </citation>
    <scope>NUCLEOTIDE SEQUENCE</scope>
    <source>
        <tissue evidence="1">Brain</tissue>
    </source>
</reference>
<reference evidence="1" key="1">
    <citation type="submission" date="2016-05" db="EMBL/GenBank/DDBJ databases">
        <authorList>
            <person name="Lavstsen T."/>
            <person name="Jespersen J.S."/>
        </authorList>
    </citation>
    <scope>NUCLEOTIDE SEQUENCE</scope>
    <source>
        <tissue evidence="1">Brain</tissue>
    </source>
</reference>